<protein>
    <submittedName>
        <fullName evidence="2">Putative dolichyldiphosphatase 1-like</fullName>
    </submittedName>
</protein>
<keyword evidence="1" id="KW-0812">Transmembrane</keyword>
<evidence type="ECO:0000256" key="1">
    <source>
        <dbReference type="SAM" id="Phobius"/>
    </source>
</evidence>
<gene>
    <name evidence="2" type="ORF">C7M84_014982</name>
</gene>
<comment type="caution">
    <text evidence="2">The sequence shown here is derived from an EMBL/GenBank/DDBJ whole genome shotgun (WGS) entry which is preliminary data.</text>
</comment>
<keyword evidence="1" id="KW-0472">Membrane</keyword>
<sequence length="89" mass="10447">MYSRVYLLYHTWGQVLWGALVGIILGFGWFTLTHLMLTPLFPIVASWKVCETLMIRDTSLIPNILWFEYTHARTENRARSRKLASMKSQ</sequence>
<keyword evidence="3" id="KW-1185">Reference proteome</keyword>
<reference evidence="2 3" key="1">
    <citation type="submission" date="2018-04" db="EMBL/GenBank/DDBJ databases">
        <authorList>
            <person name="Zhang X."/>
            <person name="Yuan J."/>
            <person name="Li F."/>
            <person name="Xiang J."/>
        </authorList>
    </citation>
    <scope>NUCLEOTIDE SEQUENCE [LARGE SCALE GENOMIC DNA]</scope>
    <source>
        <tissue evidence="2">Muscle</tissue>
    </source>
</reference>
<keyword evidence="1" id="KW-1133">Transmembrane helix</keyword>
<dbReference type="Gene3D" id="1.20.144.10">
    <property type="entry name" value="Phosphatidic acid phosphatase type 2/haloperoxidase"/>
    <property type="match status" value="1"/>
</dbReference>
<evidence type="ECO:0000313" key="3">
    <source>
        <dbReference type="Proteomes" id="UP000283509"/>
    </source>
</evidence>
<dbReference type="STRING" id="6689.A0A423SRV6"/>
<name>A0A423SRV6_PENVA</name>
<feature type="transmembrane region" description="Helical" evidence="1">
    <location>
        <begin position="12"/>
        <end position="32"/>
    </location>
</feature>
<dbReference type="AlphaFoldDB" id="A0A423SRV6"/>
<dbReference type="OrthoDB" id="302705at2759"/>
<dbReference type="EMBL" id="QCYY01002871">
    <property type="protein sequence ID" value="ROT66982.1"/>
    <property type="molecule type" value="Genomic_DNA"/>
</dbReference>
<evidence type="ECO:0000313" key="2">
    <source>
        <dbReference type="EMBL" id="ROT66982.1"/>
    </source>
</evidence>
<accession>A0A423SRV6</accession>
<reference evidence="2 3" key="2">
    <citation type="submission" date="2019-01" db="EMBL/GenBank/DDBJ databases">
        <title>The decoding of complex shrimp genome reveals the adaptation for benthos swimmer, frequently molting mechanism and breeding impact on genome.</title>
        <authorList>
            <person name="Sun Y."/>
            <person name="Gao Y."/>
            <person name="Yu Y."/>
        </authorList>
    </citation>
    <scope>NUCLEOTIDE SEQUENCE [LARGE SCALE GENOMIC DNA]</scope>
    <source>
        <tissue evidence="2">Muscle</tissue>
    </source>
</reference>
<proteinExistence type="predicted"/>
<dbReference type="Proteomes" id="UP000283509">
    <property type="component" value="Unassembled WGS sequence"/>
</dbReference>
<organism evidence="2 3">
    <name type="scientific">Penaeus vannamei</name>
    <name type="common">Whiteleg shrimp</name>
    <name type="synonym">Litopenaeus vannamei</name>
    <dbReference type="NCBI Taxonomy" id="6689"/>
    <lineage>
        <taxon>Eukaryota</taxon>
        <taxon>Metazoa</taxon>
        <taxon>Ecdysozoa</taxon>
        <taxon>Arthropoda</taxon>
        <taxon>Crustacea</taxon>
        <taxon>Multicrustacea</taxon>
        <taxon>Malacostraca</taxon>
        <taxon>Eumalacostraca</taxon>
        <taxon>Eucarida</taxon>
        <taxon>Decapoda</taxon>
        <taxon>Dendrobranchiata</taxon>
        <taxon>Penaeoidea</taxon>
        <taxon>Penaeidae</taxon>
        <taxon>Penaeus</taxon>
    </lineage>
</organism>
<dbReference type="UniPathway" id="UPA00378"/>